<dbReference type="Gene3D" id="1.10.238.10">
    <property type="entry name" value="EF-hand"/>
    <property type="match status" value="1"/>
</dbReference>
<feature type="compositionally biased region" description="Polar residues" evidence="4">
    <location>
        <begin position="266"/>
        <end position="276"/>
    </location>
</feature>
<gene>
    <name evidence="5" type="primary">EFCAB3</name>
</gene>
<dbReference type="Ensembl" id="ENSMGAT00000021068.1">
    <property type="protein sequence ID" value="ENSMGAP00000029395.1"/>
    <property type="gene ID" value="ENSMGAG00000018627.1"/>
</dbReference>
<protein>
    <submittedName>
        <fullName evidence="5">EF-hand calcium binding domain 3</fullName>
    </submittedName>
</protein>
<dbReference type="GeneID" id="104914569"/>
<name>A0A803YC98_MELGA</name>
<keyword evidence="2" id="KW-0677">Repeat</keyword>
<accession>A0A803YC98</accession>
<feature type="region of interest" description="Disordered" evidence="4">
    <location>
        <begin position="1"/>
        <end position="195"/>
    </location>
</feature>
<feature type="region of interest" description="Disordered" evidence="4">
    <location>
        <begin position="707"/>
        <end position="747"/>
    </location>
</feature>
<dbReference type="SUPFAM" id="SSF47473">
    <property type="entry name" value="EF-hand"/>
    <property type="match status" value="1"/>
</dbReference>
<organism evidence="5 6">
    <name type="scientific">Meleagris gallopavo</name>
    <name type="common">Wild turkey</name>
    <dbReference type="NCBI Taxonomy" id="9103"/>
    <lineage>
        <taxon>Eukaryota</taxon>
        <taxon>Metazoa</taxon>
        <taxon>Chordata</taxon>
        <taxon>Craniata</taxon>
        <taxon>Vertebrata</taxon>
        <taxon>Euteleostomi</taxon>
        <taxon>Archelosauria</taxon>
        <taxon>Archosauria</taxon>
        <taxon>Dinosauria</taxon>
        <taxon>Saurischia</taxon>
        <taxon>Theropoda</taxon>
        <taxon>Coelurosauria</taxon>
        <taxon>Aves</taxon>
        <taxon>Neognathae</taxon>
        <taxon>Galloanserae</taxon>
        <taxon>Galliformes</taxon>
        <taxon>Phasianidae</taxon>
        <taxon>Meleagridinae</taxon>
        <taxon>Meleagris</taxon>
    </lineage>
</organism>
<feature type="compositionally biased region" description="Polar residues" evidence="4">
    <location>
        <begin position="142"/>
        <end position="155"/>
    </location>
</feature>
<dbReference type="InterPro" id="IPR011992">
    <property type="entry name" value="EF-hand-dom_pair"/>
</dbReference>
<reference evidence="5 6" key="1">
    <citation type="journal article" date="2010" name="PLoS Biol.">
        <title>Multi-platform next-generation sequencing of the domestic turkey (Meleagris gallopavo): genome assembly and analysis.</title>
        <authorList>
            <person name="Dalloul R.A."/>
            <person name="Long J.A."/>
            <person name="Zimin A.V."/>
            <person name="Aslam L."/>
            <person name="Beal K."/>
            <person name="Blomberg L.A."/>
            <person name="Bouffard P."/>
            <person name="Burt D.W."/>
            <person name="Crasta O."/>
            <person name="Crooijmans R.P."/>
            <person name="Cooper K."/>
            <person name="Coulombe R.A."/>
            <person name="De S."/>
            <person name="Delany M.E."/>
            <person name="Dodgson J.B."/>
            <person name="Dong J.J."/>
            <person name="Evans C."/>
            <person name="Frederickson K.M."/>
            <person name="Flicek P."/>
            <person name="Florea L."/>
            <person name="Folkerts O."/>
            <person name="Groenen M.A."/>
            <person name="Harkins T.T."/>
            <person name="Herrero J."/>
            <person name="Hoffmann S."/>
            <person name="Megens H.J."/>
            <person name="Jiang A."/>
            <person name="de Jong P."/>
            <person name="Kaiser P."/>
            <person name="Kim H."/>
            <person name="Kim K.W."/>
            <person name="Kim S."/>
            <person name="Langenberger D."/>
            <person name="Lee M.K."/>
            <person name="Lee T."/>
            <person name="Mane S."/>
            <person name="Marcais G."/>
            <person name="Marz M."/>
            <person name="McElroy A.P."/>
            <person name="Modise T."/>
            <person name="Nefedov M."/>
            <person name="Notredame C."/>
            <person name="Paton I.R."/>
            <person name="Payne W.S."/>
            <person name="Pertea G."/>
            <person name="Prickett D."/>
            <person name="Puiu D."/>
            <person name="Qioa D."/>
            <person name="Raineri E."/>
            <person name="Ruffier M."/>
            <person name="Salzberg S.L."/>
            <person name="Schatz M.C."/>
            <person name="Scheuring C."/>
            <person name="Schmidt C.J."/>
            <person name="Schroeder S."/>
            <person name="Searle S.M."/>
            <person name="Smith E.J."/>
            <person name="Smith J."/>
            <person name="Sonstegard T.S."/>
            <person name="Stadler P.F."/>
            <person name="Tafer H."/>
            <person name="Tu Z.J."/>
            <person name="Van Tassell C.P."/>
            <person name="Vilella A.J."/>
            <person name="Williams K.P."/>
            <person name="Yorke J.A."/>
            <person name="Zhang L."/>
            <person name="Zhang H.B."/>
            <person name="Zhang X."/>
            <person name="Zhang Y."/>
            <person name="Reed K.M."/>
        </authorList>
    </citation>
    <scope>NUCLEOTIDE SEQUENCE [LARGE SCALE GENOMIC DNA]</scope>
</reference>
<dbReference type="GO" id="GO:0046872">
    <property type="term" value="F:metal ion binding"/>
    <property type="evidence" value="ECO:0007669"/>
    <property type="project" value="UniProtKB-KW"/>
</dbReference>
<feature type="compositionally biased region" description="Basic and acidic residues" evidence="4">
    <location>
        <begin position="232"/>
        <end position="248"/>
    </location>
</feature>
<dbReference type="InParanoid" id="A0A803YC98"/>
<feature type="region of interest" description="Disordered" evidence="4">
    <location>
        <begin position="672"/>
        <end position="693"/>
    </location>
</feature>
<evidence type="ECO:0000313" key="5">
    <source>
        <dbReference type="Ensembl" id="ENSMGAP00000029395.1"/>
    </source>
</evidence>
<evidence type="ECO:0000256" key="1">
    <source>
        <dbReference type="ARBA" id="ARBA00022723"/>
    </source>
</evidence>
<dbReference type="AlphaFoldDB" id="A0A803YC98"/>
<reference evidence="5" key="2">
    <citation type="submission" date="2025-08" db="UniProtKB">
        <authorList>
            <consortium name="Ensembl"/>
        </authorList>
    </citation>
    <scope>IDENTIFICATION</scope>
</reference>
<dbReference type="GeneTree" id="ENSGT00940000161358"/>
<keyword evidence="3" id="KW-0106">Calcium</keyword>
<evidence type="ECO:0000256" key="4">
    <source>
        <dbReference type="SAM" id="MobiDB-lite"/>
    </source>
</evidence>
<reference evidence="5" key="3">
    <citation type="submission" date="2025-09" db="UniProtKB">
        <authorList>
            <consortium name="Ensembl"/>
        </authorList>
    </citation>
    <scope>IDENTIFICATION</scope>
</reference>
<feature type="compositionally biased region" description="Basic and acidic residues" evidence="4">
    <location>
        <begin position="102"/>
        <end position="114"/>
    </location>
</feature>
<dbReference type="PROSITE" id="PS00018">
    <property type="entry name" value="EF_HAND_1"/>
    <property type="match status" value="1"/>
</dbReference>
<keyword evidence="6" id="KW-1185">Reference proteome</keyword>
<dbReference type="Proteomes" id="UP000001645">
    <property type="component" value="Chromosome 29"/>
</dbReference>
<feature type="compositionally biased region" description="Basic and acidic residues" evidence="4">
    <location>
        <begin position="672"/>
        <end position="681"/>
    </location>
</feature>
<dbReference type="PANTHER" id="PTHR22656">
    <property type="entry name" value="EF-HAND CALCIUM-BINDING DOMAIN-CONTAINING PROTEIN 13"/>
    <property type="match status" value="1"/>
</dbReference>
<sequence>MESHKPLKSDSLVANEEQQPPQHGLEEAASSRDVMALKKSSTPSRTSVSSRASKSSRTSVSSRISVSSRTSTSSRTSIASRTSKRSIQQCVILMAETYPPRQEVRRTGMPKVDKAIQTPRSFDASLNKRRTRLKKKIKSKDVSNNQDQLQASRDSSAMEIFPQAEGHRTPSPPEVTPQHRRSKVSSNTCVNADEEGWEDQAVLEVEGYEADVHSPGTAMGDSQGICPAEEEMQKGLEHTQAHEGREVKPSPLLEADGSFHKEGDAASSQDPNSSVGTGEVISAREELQQIIRHTAEDTDFRHSQGSDPAEELDPAAVNGDEENIRDLDFTLDPTASKVHLSSQEMHEALRHMEGAVNRNLSKSMKAVRKVQQTPMGEEDKDDVSSEGSILAALSVHSALEELKEAQVDEKVALALGHVPQTRVATELPPKKKVLNPLKIDTASELPEIPQTSVESEAVKNMTKKQQKAFFDAFNFFPKDLDGNINLQNLEVLAKQLGISFDGQEAQKKLVCADADGDKAMNFSDFLTFITDKNCFIQTVFPDKNDSGNFDHVDARGILLLKVLLKLVELEALPQRTLFQISSYYQQKFRDCTSEKAWTYADFFMSHEKNKKNRKVLVYPLSSYLSAARISMMKEREATAYLEQLKEHVSNSESPYAQVPVFPLISKQDAKTLVKPKKDMQKQTRQRKKELVSSKEIHFSIKKKQVQEAVAKASGQSSKKKCSPAINSESPNKRRHPPTASKGKAQAHEAQVAQRYRRNLALRKQASLLKLWQKIDGAQIGRQTGSKRFHYIFSTYSWSWNACRELVTAEELQAQDCRYRRFPLATRQPPWKKWLF</sequence>
<feature type="region of interest" description="Disordered" evidence="4">
    <location>
        <begin position="232"/>
        <end position="277"/>
    </location>
</feature>
<feature type="region of interest" description="Disordered" evidence="4">
    <location>
        <begin position="296"/>
        <end position="315"/>
    </location>
</feature>
<keyword evidence="1" id="KW-0479">Metal-binding</keyword>
<proteinExistence type="predicted"/>
<dbReference type="CTD" id="146779"/>
<dbReference type="InterPro" id="IPR018247">
    <property type="entry name" value="EF_Hand_1_Ca_BS"/>
</dbReference>
<dbReference type="PANTHER" id="PTHR22656:SF1">
    <property type="entry name" value="EF-HAND CALCIUM-BINDING DOMAIN-CONTAINING PROTEIN 13"/>
    <property type="match status" value="1"/>
</dbReference>
<evidence type="ECO:0000256" key="2">
    <source>
        <dbReference type="ARBA" id="ARBA00022737"/>
    </source>
</evidence>
<evidence type="ECO:0000313" key="6">
    <source>
        <dbReference type="Proteomes" id="UP000001645"/>
    </source>
</evidence>
<feature type="compositionally biased region" description="Low complexity" evidence="4">
    <location>
        <begin position="39"/>
        <end position="87"/>
    </location>
</feature>
<dbReference type="RefSeq" id="XP_019478942.1">
    <property type="nucleotide sequence ID" value="XM_019623397.1"/>
</dbReference>
<evidence type="ECO:0000256" key="3">
    <source>
        <dbReference type="ARBA" id="ARBA00022837"/>
    </source>
</evidence>
<feature type="compositionally biased region" description="Basic residues" evidence="4">
    <location>
        <begin position="127"/>
        <end position="138"/>
    </location>
</feature>